<dbReference type="EMBL" id="MRWQ01000004">
    <property type="protein sequence ID" value="OKL37447.1"/>
    <property type="molecule type" value="Genomic_DNA"/>
</dbReference>
<name>A0A1Q5P5E7_9BACI</name>
<proteinExistence type="predicted"/>
<gene>
    <name evidence="1" type="ORF">BLL40_03815</name>
</gene>
<organism evidence="1 2">
    <name type="scientific">Domibacillus mangrovi</name>
    <dbReference type="NCBI Taxonomy" id="1714354"/>
    <lineage>
        <taxon>Bacteria</taxon>
        <taxon>Bacillati</taxon>
        <taxon>Bacillota</taxon>
        <taxon>Bacilli</taxon>
        <taxon>Bacillales</taxon>
        <taxon>Bacillaceae</taxon>
        <taxon>Domibacillus</taxon>
    </lineage>
</organism>
<accession>A0A1Q5P5E7</accession>
<sequence>MSRIYLYIEDRIFLVFGLGLLCLWWTNGSNERSGGYGPPAKSWEISSKQEDTLRGKKTASESTSVICISESASLPVPFFLLKTWVCTLMNRPGVDGFLTFKKGPHRDVCVQRLVNI</sequence>
<reference evidence="1 2" key="1">
    <citation type="submission" date="2016-12" db="EMBL/GenBank/DDBJ databases">
        <title>Domibacillus sp. SAOS 44 whole genome sequencing.</title>
        <authorList>
            <person name="Verma A."/>
            <person name="Krishnamurthi S."/>
        </authorList>
    </citation>
    <scope>NUCLEOTIDE SEQUENCE [LARGE SCALE GENOMIC DNA]</scope>
    <source>
        <strain evidence="1 2">SAOS 44</strain>
    </source>
</reference>
<dbReference type="Proteomes" id="UP000186524">
    <property type="component" value="Unassembled WGS sequence"/>
</dbReference>
<evidence type="ECO:0000313" key="2">
    <source>
        <dbReference type="Proteomes" id="UP000186524"/>
    </source>
</evidence>
<protein>
    <submittedName>
        <fullName evidence="1">Uncharacterized protein</fullName>
    </submittedName>
</protein>
<comment type="caution">
    <text evidence="1">The sequence shown here is derived from an EMBL/GenBank/DDBJ whole genome shotgun (WGS) entry which is preliminary data.</text>
</comment>
<evidence type="ECO:0000313" key="1">
    <source>
        <dbReference type="EMBL" id="OKL37447.1"/>
    </source>
</evidence>
<dbReference type="AlphaFoldDB" id="A0A1Q5P5E7"/>
<dbReference type="STRING" id="1714354.BLL40_03815"/>
<keyword evidence="2" id="KW-1185">Reference proteome</keyword>